<dbReference type="Proteomes" id="UP000467840">
    <property type="component" value="Chromosome 5"/>
</dbReference>
<keyword evidence="3" id="KW-0119">Carbohydrate metabolism</keyword>
<proteinExistence type="inferred from homology"/>
<dbReference type="EMBL" id="JAAGAX010000001">
    <property type="protein sequence ID" value="KAF2324213.1"/>
    <property type="molecule type" value="Genomic_DNA"/>
</dbReference>
<sequence length="326" mass="37096">MHAEKNPTSSQPVSKNAPFEVNIIENSNLDDVTTGWFPLGNCDLSVETGGPHSNDDKWHEIGGSFRIEKQPSNVMAFVQGVAAGVDLMVAGLHIYPVDRKSRFKYLRKKTDKAMFENKMKWSWTEPQEEKEYAIQSWVRSLNESYLRNAAQNHLTGLLTRYKGKFKHYDVNNETLHGSFYKDRLGKGIRANMFKTAHQLDPSANLFVNDYHIEDGIDIRSAPEKYIQQIFDLQEQGAFVGGIGIQGHIDFPVGSIVFSALNKLGTLGLPIWFTELDVSSANEYIRAYDLEVMLREAYAHPAVDGMILWGFWEFYVPKICSSSECRW</sequence>
<protein>
    <recommendedName>
        <fullName evidence="7">GH10 domain-containing protein</fullName>
    </recommendedName>
</protein>
<keyword evidence="5" id="KW-0624">Polysaccharide degradation</keyword>
<dbReference type="AlphaFoldDB" id="A0A6A6NGE9"/>
<dbReference type="InterPro" id="IPR044846">
    <property type="entry name" value="GH10"/>
</dbReference>
<dbReference type="InterPro" id="IPR031158">
    <property type="entry name" value="GH10_AS"/>
</dbReference>
<evidence type="ECO:0000256" key="4">
    <source>
        <dbReference type="ARBA" id="ARBA00023295"/>
    </source>
</evidence>
<dbReference type="PANTHER" id="PTHR31490">
    <property type="entry name" value="GLYCOSYL HYDROLASE"/>
    <property type="match status" value="1"/>
</dbReference>
<feature type="domain" description="GH10" evidence="7">
    <location>
        <begin position="100"/>
        <end position="326"/>
    </location>
</feature>
<dbReference type="Pfam" id="PF00331">
    <property type="entry name" value="Glyco_hydro_10"/>
    <property type="match status" value="1"/>
</dbReference>
<evidence type="ECO:0000256" key="1">
    <source>
        <dbReference type="ARBA" id="ARBA00007495"/>
    </source>
</evidence>
<evidence type="ECO:0000259" key="7">
    <source>
        <dbReference type="PROSITE" id="PS51760"/>
    </source>
</evidence>
<gene>
    <name evidence="8" type="ORF">GH714_010282</name>
</gene>
<dbReference type="PROSITE" id="PS00591">
    <property type="entry name" value="GH10_1"/>
    <property type="match status" value="1"/>
</dbReference>
<keyword evidence="4" id="KW-0326">Glycosidase</keyword>
<reference evidence="8 9" key="1">
    <citation type="journal article" date="2020" name="Mol. Plant">
        <title>The Chromosome-Based Rubber Tree Genome Provides New Insights into Spurge Genome Evolution and Rubber Biosynthesis.</title>
        <authorList>
            <person name="Liu J."/>
            <person name="Shi C."/>
            <person name="Shi C.C."/>
            <person name="Li W."/>
            <person name="Zhang Q.J."/>
            <person name="Zhang Y."/>
            <person name="Li K."/>
            <person name="Lu H.F."/>
            <person name="Shi C."/>
            <person name="Zhu S.T."/>
            <person name="Xiao Z.Y."/>
            <person name="Nan H."/>
            <person name="Yue Y."/>
            <person name="Zhu X.G."/>
            <person name="Wu Y."/>
            <person name="Hong X.N."/>
            <person name="Fan G.Y."/>
            <person name="Tong Y."/>
            <person name="Zhang D."/>
            <person name="Mao C.L."/>
            <person name="Liu Y.L."/>
            <person name="Hao S.J."/>
            <person name="Liu W.Q."/>
            <person name="Lv M.Q."/>
            <person name="Zhang H.B."/>
            <person name="Liu Y."/>
            <person name="Hu-Tang G.R."/>
            <person name="Wang J.P."/>
            <person name="Wang J.H."/>
            <person name="Sun Y.H."/>
            <person name="Ni S.B."/>
            <person name="Chen W.B."/>
            <person name="Zhang X.C."/>
            <person name="Jiao Y.N."/>
            <person name="Eichler E.E."/>
            <person name="Li G.H."/>
            <person name="Liu X."/>
            <person name="Gao L.Z."/>
        </authorList>
    </citation>
    <scope>NUCLEOTIDE SEQUENCE [LARGE SCALE GENOMIC DNA]</scope>
    <source>
        <strain evidence="9">cv. GT1</strain>
        <tissue evidence="8">Leaf</tissue>
    </source>
</reference>
<dbReference type="GO" id="GO:0031176">
    <property type="term" value="F:endo-1,4-beta-xylanase activity"/>
    <property type="evidence" value="ECO:0007669"/>
    <property type="project" value="UniProtKB-ARBA"/>
</dbReference>
<dbReference type="Gene3D" id="3.20.20.80">
    <property type="entry name" value="Glycosidases"/>
    <property type="match status" value="1"/>
</dbReference>
<comment type="caution">
    <text evidence="8">The sequence shown here is derived from an EMBL/GenBank/DDBJ whole genome shotgun (WGS) entry which is preliminary data.</text>
</comment>
<evidence type="ECO:0000313" key="9">
    <source>
        <dbReference type="Proteomes" id="UP000467840"/>
    </source>
</evidence>
<keyword evidence="2" id="KW-0378">Hydrolase</keyword>
<dbReference type="InterPro" id="IPR017853">
    <property type="entry name" value="GH"/>
</dbReference>
<evidence type="ECO:0000256" key="5">
    <source>
        <dbReference type="ARBA" id="ARBA00023326"/>
    </source>
</evidence>
<accession>A0A6A6NGE9</accession>
<dbReference type="SMART" id="SM00633">
    <property type="entry name" value="Glyco_10"/>
    <property type="match status" value="1"/>
</dbReference>
<keyword evidence="9" id="KW-1185">Reference proteome</keyword>
<evidence type="ECO:0000313" key="8">
    <source>
        <dbReference type="EMBL" id="KAF2324213.1"/>
    </source>
</evidence>
<name>A0A6A6NGE9_HEVBR</name>
<organism evidence="8 9">
    <name type="scientific">Hevea brasiliensis</name>
    <name type="common">Para rubber tree</name>
    <name type="synonym">Siphonia brasiliensis</name>
    <dbReference type="NCBI Taxonomy" id="3981"/>
    <lineage>
        <taxon>Eukaryota</taxon>
        <taxon>Viridiplantae</taxon>
        <taxon>Streptophyta</taxon>
        <taxon>Embryophyta</taxon>
        <taxon>Tracheophyta</taxon>
        <taxon>Spermatophyta</taxon>
        <taxon>Magnoliopsida</taxon>
        <taxon>eudicotyledons</taxon>
        <taxon>Gunneridae</taxon>
        <taxon>Pentapetalae</taxon>
        <taxon>rosids</taxon>
        <taxon>fabids</taxon>
        <taxon>Malpighiales</taxon>
        <taxon>Euphorbiaceae</taxon>
        <taxon>Crotonoideae</taxon>
        <taxon>Micrandreae</taxon>
        <taxon>Hevea</taxon>
    </lineage>
</organism>
<comment type="similarity">
    <text evidence="1">Belongs to the glycosyl hydrolase 10 (cellulase F) family.</text>
</comment>
<dbReference type="PANTHER" id="PTHR31490:SF47">
    <property type="entry name" value="GH10 DOMAIN-CONTAINING PROTEIN"/>
    <property type="match status" value="1"/>
</dbReference>
<dbReference type="SUPFAM" id="SSF51445">
    <property type="entry name" value="(Trans)glycosidases"/>
    <property type="match status" value="1"/>
</dbReference>
<dbReference type="PROSITE" id="PS51760">
    <property type="entry name" value="GH10_2"/>
    <property type="match status" value="1"/>
</dbReference>
<dbReference type="InterPro" id="IPR001000">
    <property type="entry name" value="GH10_dom"/>
</dbReference>
<dbReference type="GO" id="GO:0000272">
    <property type="term" value="P:polysaccharide catabolic process"/>
    <property type="evidence" value="ECO:0007669"/>
    <property type="project" value="UniProtKB-KW"/>
</dbReference>
<evidence type="ECO:0000256" key="3">
    <source>
        <dbReference type="ARBA" id="ARBA00023277"/>
    </source>
</evidence>
<evidence type="ECO:0000256" key="2">
    <source>
        <dbReference type="ARBA" id="ARBA00022801"/>
    </source>
</evidence>
<evidence type="ECO:0000256" key="6">
    <source>
        <dbReference type="PROSITE-ProRule" id="PRU10061"/>
    </source>
</evidence>
<feature type="active site" description="Nucleophile" evidence="6">
    <location>
        <position position="274"/>
    </location>
</feature>